<evidence type="ECO:0000313" key="9">
    <source>
        <dbReference type="Proteomes" id="UP000555728"/>
    </source>
</evidence>
<feature type="transmembrane region" description="Helical" evidence="6">
    <location>
        <begin position="31"/>
        <end position="51"/>
    </location>
</feature>
<proteinExistence type="predicted"/>
<keyword evidence="6" id="KW-0812">Transmembrane</keyword>
<dbReference type="InterPro" id="IPR005467">
    <property type="entry name" value="His_kinase_dom"/>
</dbReference>
<dbReference type="Gene3D" id="1.10.287.130">
    <property type="match status" value="1"/>
</dbReference>
<sequence>MGKASGQDAEGRRADPDGGRWRGGFRLGSRALAVCLVLALLMVISALWLHVLDRDAQRRRAAIDSWLALEGQIVDTAARATQAWLDERINEDGISVQQAEREALRLFIDPIQLGADGDAWIYNRNYVVFDESLDFPRSYFGKEIAEVFALQARYGAAHYEELVAAVQNAGSGTTWYIWLPEKGREYAAYTSVRVHDEAWTIGLSTPQAQILEVFRVPQTFRHEVLGAIIISLLLIGLATALWFSHRADAHRLAVLRDSHAQLERAVAERTRRLESMNQDLSRSNQDLEQFAYAASHDLQAPLRTISGFLGLLQTRYGPRLDDEAREFITYSIDGAKRLSRQIHALLEYSRLTTAERSVTAVSLTRIVTGAVANLRGPIEETGARVQVPDDLPMVAVDPAQATVLFQNLIGNAIKYRHPAREPDVWIEVVQVGVRWRISVVDNGIGIAPEYQGRIFGVFQRLHGPADYEGTGIGLALCKRIVERHGGTLTVTSDGRSGAAFTFSLAMPDGMETDAEGAAGTDAAPAAES</sequence>
<keyword evidence="5 8" id="KW-0418">Kinase</keyword>
<dbReference type="PANTHER" id="PTHR43304">
    <property type="entry name" value="PHYTOCHROME-LIKE PROTEIN CPH1"/>
    <property type="match status" value="1"/>
</dbReference>
<keyword evidence="4" id="KW-0808">Transferase</keyword>
<evidence type="ECO:0000256" key="2">
    <source>
        <dbReference type="ARBA" id="ARBA00012438"/>
    </source>
</evidence>
<comment type="caution">
    <text evidence="8">The sequence shown here is derived from an EMBL/GenBank/DDBJ whole genome shotgun (WGS) entry which is preliminary data.</text>
</comment>
<dbReference type="Pfam" id="PF00512">
    <property type="entry name" value="HisKA"/>
    <property type="match status" value="1"/>
</dbReference>
<dbReference type="InterPro" id="IPR003594">
    <property type="entry name" value="HATPase_dom"/>
</dbReference>
<dbReference type="EMBL" id="JACIGI010000029">
    <property type="protein sequence ID" value="MBB4287154.1"/>
    <property type="molecule type" value="Genomic_DNA"/>
</dbReference>
<name>A0A7W6S2T3_9PROT</name>
<dbReference type="CDD" id="cd00082">
    <property type="entry name" value="HisKA"/>
    <property type="match status" value="1"/>
</dbReference>
<organism evidence="8 9">
    <name type="scientific">Roseospira goensis</name>
    <dbReference type="NCBI Taxonomy" id="391922"/>
    <lineage>
        <taxon>Bacteria</taxon>
        <taxon>Pseudomonadati</taxon>
        <taxon>Pseudomonadota</taxon>
        <taxon>Alphaproteobacteria</taxon>
        <taxon>Rhodospirillales</taxon>
        <taxon>Rhodospirillaceae</taxon>
        <taxon>Roseospira</taxon>
    </lineage>
</organism>
<dbReference type="InterPro" id="IPR052162">
    <property type="entry name" value="Sensor_kinase/Photoreceptor"/>
</dbReference>
<feature type="domain" description="Histidine kinase" evidence="7">
    <location>
        <begin position="293"/>
        <end position="508"/>
    </location>
</feature>
<feature type="transmembrane region" description="Helical" evidence="6">
    <location>
        <begin position="224"/>
        <end position="243"/>
    </location>
</feature>
<dbReference type="SMART" id="SM00388">
    <property type="entry name" value="HisKA"/>
    <property type="match status" value="1"/>
</dbReference>
<dbReference type="InterPro" id="IPR036097">
    <property type="entry name" value="HisK_dim/P_sf"/>
</dbReference>
<dbReference type="Proteomes" id="UP000555728">
    <property type="component" value="Unassembled WGS sequence"/>
</dbReference>
<dbReference type="InterPro" id="IPR004358">
    <property type="entry name" value="Sig_transdc_His_kin-like_C"/>
</dbReference>
<evidence type="ECO:0000256" key="6">
    <source>
        <dbReference type="SAM" id="Phobius"/>
    </source>
</evidence>
<keyword evidence="3" id="KW-0597">Phosphoprotein</keyword>
<dbReference type="GO" id="GO:0000155">
    <property type="term" value="F:phosphorelay sensor kinase activity"/>
    <property type="evidence" value="ECO:0007669"/>
    <property type="project" value="InterPro"/>
</dbReference>
<protein>
    <recommendedName>
        <fullName evidence="2">histidine kinase</fullName>
        <ecNumber evidence="2">2.7.13.3</ecNumber>
    </recommendedName>
</protein>
<keyword evidence="6" id="KW-0472">Membrane</keyword>
<evidence type="ECO:0000256" key="1">
    <source>
        <dbReference type="ARBA" id="ARBA00000085"/>
    </source>
</evidence>
<dbReference type="SUPFAM" id="SSF47384">
    <property type="entry name" value="Homodimeric domain of signal transducing histidine kinase"/>
    <property type="match status" value="1"/>
</dbReference>
<dbReference type="AlphaFoldDB" id="A0A7W6S2T3"/>
<comment type="catalytic activity">
    <reaction evidence="1">
        <text>ATP + protein L-histidine = ADP + protein N-phospho-L-histidine.</text>
        <dbReference type="EC" id="2.7.13.3"/>
    </reaction>
</comment>
<dbReference type="SMART" id="SM00387">
    <property type="entry name" value="HATPase_c"/>
    <property type="match status" value="1"/>
</dbReference>
<keyword evidence="9" id="KW-1185">Reference proteome</keyword>
<dbReference type="InterPro" id="IPR003661">
    <property type="entry name" value="HisK_dim/P_dom"/>
</dbReference>
<dbReference type="Gene3D" id="3.30.450.20">
    <property type="entry name" value="PAS domain"/>
    <property type="match status" value="1"/>
</dbReference>
<keyword evidence="6" id="KW-1133">Transmembrane helix</keyword>
<gene>
    <name evidence="8" type="ORF">GGD88_002898</name>
</gene>
<dbReference type="SUPFAM" id="SSF55874">
    <property type="entry name" value="ATPase domain of HSP90 chaperone/DNA topoisomerase II/histidine kinase"/>
    <property type="match status" value="1"/>
</dbReference>
<dbReference type="RefSeq" id="WP_184436629.1">
    <property type="nucleotide sequence ID" value="NZ_JACIGI010000029.1"/>
</dbReference>
<evidence type="ECO:0000259" key="7">
    <source>
        <dbReference type="PROSITE" id="PS50109"/>
    </source>
</evidence>
<accession>A0A7W6S2T3</accession>
<dbReference type="PROSITE" id="PS50109">
    <property type="entry name" value="HIS_KIN"/>
    <property type="match status" value="1"/>
</dbReference>
<dbReference type="PANTHER" id="PTHR43304:SF1">
    <property type="entry name" value="PAC DOMAIN-CONTAINING PROTEIN"/>
    <property type="match status" value="1"/>
</dbReference>
<dbReference type="PRINTS" id="PR00344">
    <property type="entry name" value="BCTRLSENSOR"/>
</dbReference>
<evidence type="ECO:0000256" key="5">
    <source>
        <dbReference type="ARBA" id="ARBA00022777"/>
    </source>
</evidence>
<evidence type="ECO:0000256" key="3">
    <source>
        <dbReference type="ARBA" id="ARBA00022553"/>
    </source>
</evidence>
<reference evidence="8 9" key="1">
    <citation type="submission" date="2020-08" db="EMBL/GenBank/DDBJ databases">
        <title>Genome sequencing of Purple Non-Sulfur Bacteria from various extreme environments.</title>
        <authorList>
            <person name="Mayer M."/>
        </authorList>
    </citation>
    <scope>NUCLEOTIDE SEQUENCE [LARGE SCALE GENOMIC DNA]</scope>
    <source>
        <strain evidence="8 9">JA135</strain>
    </source>
</reference>
<dbReference type="Gene3D" id="3.30.565.10">
    <property type="entry name" value="Histidine kinase-like ATPase, C-terminal domain"/>
    <property type="match status" value="1"/>
</dbReference>
<evidence type="ECO:0000313" key="8">
    <source>
        <dbReference type="EMBL" id="MBB4287154.1"/>
    </source>
</evidence>
<dbReference type="Pfam" id="PF02518">
    <property type="entry name" value="HATPase_c"/>
    <property type="match status" value="1"/>
</dbReference>
<dbReference type="EC" id="2.7.13.3" evidence="2"/>
<dbReference type="InterPro" id="IPR036890">
    <property type="entry name" value="HATPase_C_sf"/>
</dbReference>
<evidence type="ECO:0000256" key="4">
    <source>
        <dbReference type="ARBA" id="ARBA00022679"/>
    </source>
</evidence>